<evidence type="ECO:0000256" key="1">
    <source>
        <dbReference type="ARBA" id="ARBA00004141"/>
    </source>
</evidence>
<organism evidence="11 12">
    <name type="scientific">Cytospora mali</name>
    <name type="common">Apple Valsa canker fungus</name>
    <name type="synonym">Valsa mali</name>
    <dbReference type="NCBI Taxonomy" id="578113"/>
    <lineage>
        <taxon>Eukaryota</taxon>
        <taxon>Fungi</taxon>
        <taxon>Dikarya</taxon>
        <taxon>Ascomycota</taxon>
        <taxon>Pezizomycotina</taxon>
        <taxon>Sordariomycetes</taxon>
        <taxon>Sordariomycetidae</taxon>
        <taxon>Diaporthales</taxon>
        <taxon>Cytosporaceae</taxon>
        <taxon>Cytospora</taxon>
    </lineage>
</organism>
<dbReference type="OrthoDB" id="5141738at2759"/>
<feature type="transmembrane region" description="Helical" evidence="9">
    <location>
        <begin position="126"/>
        <end position="143"/>
    </location>
</feature>
<comment type="subcellular location">
    <subcellularLocation>
        <location evidence="2">Cell membrane</location>
    </subcellularLocation>
    <subcellularLocation>
        <location evidence="1">Membrane</location>
        <topology evidence="1">Multi-pass membrane protein</topology>
    </subcellularLocation>
</comment>
<evidence type="ECO:0000313" key="12">
    <source>
        <dbReference type="Proteomes" id="UP000078559"/>
    </source>
</evidence>
<dbReference type="AlphaFoldDB" id="A0A194VV91"/>
<dbReference type="Pfam" id="PF07690">
    <property type="entry name" value="MFS_1"/>
    <property type="match status" value="1"/>
</dbReference>
<dbReference type="InterPro" id="IPR020846">
    <property type="entry name" value="MFS_dom"/>
</dbReference>
<feature type="transmembrane region" description="Helical" evidence="9">
    <location>
        <begin position="211"/>
        <end position="237"/>
    </location>
</feature>
<feature type="transmembrane region" description="Helical" evidence="9">
    <location>
        <begin position="405"/>
        <end position="424"/>
    </location>
</feature>
<keyword evidence="5 9" id="KW-0812">Transmembrane</keyword>
<dbReference type="EMBL" id="CM003100">
    <property type="protein sequence ID" value="KUI67735.1"/>
    <property type="molecule type" value="Genomic_DNA"/>
</dbReference>
<evidence type="ECO:0000259" key="10">
    <source>
        <dbReference type="PROSITE" id="PS50850"/>
    </source>
</evidence>
<feature type="transmembrane region" description="Helical" evidence="9">
    <location>
        <begin position="87"/>
        <end position="106"/>
    </location>
</feature>
<evidence type="ECO:0000256" key="4">
    <source>
        <dbReference type="ARBA" id="ARBA00022475"/>
    </source>
</evidence>
<dbReference type="GO" id="GO:0005886">
    <property type="term" value="C:plasma membrane"/>
    <property type="evidence" value="ECO:0007669"/>
    <property type="project" value="UniProtKB-SubCell"/>
</dbReference>
<feature type="transmembrane region" description="Helical" evidence="9">
    <location>
        <begin position="436"/>
        <end position="458"/>
    </location>
</feature>
<evidence type="ECO:0000313" key="11">
    <source>
        <dbReference type="EMBL" id="KUI67735.1"/>
    </source>
</evidence>
<feature type="domain" description="Major facilitator superfamily (MFS) profile" evidence="10">
    <location>
        <begin position="88"/>
        <end position="523"/>
    </location>
</feature>
<protein>
    <submittedName>
        <fullName evidence="11">Polyamine transporter 3</fullName>
    </submittedName>
</protein>
<feature type="transmembrane region" description="Helical" evidence="9">
    <location>
        <begin position="319"/>
        <end position="343"/>
    </location>
</feature>
<accession>A0A194VV91</accession>
<sequence>MAMSDNVNEPGPDLRPHLSRGESRLHRLVSDIDDEDATSRYREEGVDNNAAEHSPGSALSSGDERVIVTWLPNDPENPYNWASGRKAFVLVTTMTTILNSTIGSALPSNAIPYITKEWNVTSQAQSVLPISIFLIGPIFWAPITEQFGRRPSVVGTCVMICIWTMACALAPNWPAFLIFRLLVGIFASGPIAIVAGIMADIYGEHRTRGRAMAIFMAASLTRSFCTTVFGPLLAPIISGFCSPTIGWRWAFWIGLIYAGASLIPLAFMPETYGPVLLLRRAQRVRREDPKSNVVAPHELEKMDLHQLVVRVLTRPIRMLFFELIVSATCMYVALCYSIFYMTFQAFSIIYEDLYGLSPGVEGLTFLTIGAGALFALPVFFGWDAYLKRAQDEGRPWTKNEEYRRLPLACLGGPLFVVSLFWLGWTSREGVPFWVPMLSGIPFGMGFQLIFMALLNYLTDAYEIFAASANAASSCSRSILATVLPFACTPMYERLGIAGASSLLAGLSCLMCAIPFVFIWKGERIRAGSKFCIALQERKEEMARRAEEQRRKAENVDGDGGGVLAGEEGVKEEV</sequence>
<dbReference type="PROSITE" id="PS50850">
    <property type="entry name" value="MFS"/>
    <property type="match status" value="1"/>
</dbReference>
<dbReference type="FunFam" id="1.20.1250.20:FF:000082">
    <property type="entry name" value="MFS multidrug transporter, putative"/>
    <property type="match status" value="1"/>
</dbReference>
<evidence type="ECO:0000256" key="5">
    <source>
        <dbReference type="ARBA" id="ARBA00022692"/>
    </source>
</evidence>
<reference evidence="11" key="1">
    <citation type="submission" date="2014-12" db="EMBL/GenBank/DDBJ databases">
        <title>Genome Sequence of Valsa Canker Pathogens Uncovers a Specific Adaption of Colonization on Woody Bark.</title>
        <authorList>
            <person name="Yin Z."/>
            <person name="Liu H."/>
            <person name="Gao X."/>
            <person name="Li Z."/>
            <person name="Song N."/>
            <person name="Ke X."/>
            <person name="Dai Q."/>
            <person name="Wu Y."/>
            <person name="Sun Y."/>
            <person name="Xu J.-R."/>
            <person name="Kang Z.K."/>
            <person name="Wang L."/>
            <person name="Huang L."/>
        </authorList>
    </citation>
    <scope>NUCLEOTIDE SEQUENCE [LARGE SCALE GENOMIC DNA]</scope>
    <source>
        <strain evidence="11">03-8</strain>
    </source>
</reference>
<dbReference type="InterPro" id="IPR036259">
    <property type="entry name" value="MFS_trans_sf"/>
</dbReference>
<feature type="transmembrane region" description="Helical" evidence="9">
    <location>
        <begin position="470"/>
        <end position="491"/>
    </location>
</feature>
<feature type="transmembrane region" description="Helical" evidence="9">
    <location>
        <begin position="177"/>
        <end position="199"/>
    </location>
</feature>
<feature type="region of interest" description="Disordered" evidence="8">
    <location>
        <begin position="1"/>
        <end position="60"/>
    </location>
</feature>
<name>A0A194VV91_CYTMA</name>
<proteinExistence type="inferred from homology"/>
<dbReference type="Proteomes" id="UP000078559">
    <property type="component" value="Chromosome 3"/>
</dbReference>
<dbReference type="Gene3D" id="1.20.1250.20">
    <property type="entry name" value="MFS general substrate transporter like domains"/>
    <property type="match status" value="1"/>
</dbReference>
<evidence type="ECO:0000256" key="8">
    <source>
        <dbReference type="SAM" id="MobiDB-lite"/>
    </source>
</evidence>
<keyword evidence="7 9" id="KW-0472">Membrane</keyword>
<evidence type="ECO:0000256" key="3">
    <source>
        <dbReference type="ARBA" id="ARBA00008335"/>
    </source>
</evidence>
<feature type="compositionally biased region" description="Basic and acidic residues" evidence="8">
    <location>
        <begin position="543"/>
        <end position="554"/>
    </location>
</feature>
<evidence type="ECO:0000256" key="2">
    <source>
        <dbReference type="ARBA" id="ARBA00004236"/>
    </source>
</evidence>
<dbReference type="CDD" id="cd17323">
    <property type="entry name" value="MFS_Tpo1_MDR_like"/>
    <property type="match status" value="1"/>
</dbReference>
<dbReference type="PANTHER" id="PTHR23502:SF74">
    <property type="entry name" value="MAJOR FACILITATOR SUPERFAMILY (MFS) PROFILE DOMAIN-CONTAINING PROTEIN"/>
    <property type="match status" value="1"/>
</dbReference>
<feature type="transmembrane region" description="Helical" evidence="9">
    <location>
        <begin position="249"/>
        <end position="278"/>
    </location>
</feature>
<evidence type="ECO:0000256" key="7">
    <source>
        <dbReference type="ARBA" id="ARBA00023136"/>
    </source>
</evidence>
<keyword evidence="12" id="KW-1185">Reference proteome</keyword>
<dbReference type="GO" id="GO:0022857">
    <property type="term" value="F:transmembrane transporter activity"/>
    <property type="evidence" value="ECO:0007669"/>
    <property type="project" value="InterPro"/>
</dbReference>
<feature type="transmembrane region" description="Helical" evidence="9">
    <location>
        <begin position="497"/>
        <end position="519"/>
    </location>
</feature>
<comment type="similarity">
    <text evidence="3">Belongs to the major facilitator superfamily.</text>
</comment>
<keyword evidence="6 9" id="KW-1133">Transmembrane helix</keyword>
<feature type="transmembrane region" description="Helical" evidence="9">
    <location>
        <begin position="152"/>
        <end position="171"/>
    </location>
</feature>
<keyword evidence="4" id="KW-1003">Cell membrane</keyword>
<feature type="transmembrane region" description="Helical" evidence="9">
    <location>
        <begin position="363"/>
        <end position="385"/>
    </location>
</feature>
<evidence type="ECO:0000256" key="6">
    <source>
        <dbReference type="ARBA" id="ARBA00022989"/>
    </source>
</evidence>
<gene>
    <name evidence="11" type="ORF">VM1G_02959</name>
</gene>
<feature type="compositionally biased region" description="Basic and acidic residues" evidence="8">
    <location>
        <begin position="12"/>
        <end position="30"/>
    </location>
</feature>
<dbReference type="SUPFAM" id="SSF103473">
    <property type="entry name" value="MFS general substrate transporter"/>
    <property type="match status" value="1"/>
</dbReference>
<dbReference type="PANTHER" id="PTHR23502">
    <property type="entry name" value="MAJOR FACILITATOR SUPERFAMILY"/>
    <property type="match status" value="1"/>
</dbReference>
<dbReference type="InterPro" id="IPR011701">
    <property type="entry name" value="MFS"/>
</dbReference>
<evidence type="ECO:0000256" key="9">
    <source>
        <dbReference type="SAM" id="Phobius"/>
    </source>
</evidence>
<feature type="region of interest" description="Disordered" evidence="8">
    <location>
        <begin position="543"/>
        <end position="573"/>
    </location>
</feature>